<sequence>MIENENEDSILRNFLDKKYKEGSAEFLVYKLLMKYKQKSADLPFAYSLRTLKSNLDDFETQSLQSQCRRYVDEI</sequence>
<proteinExistence type="predicted"/>
<reference evidence="1 2" key="1">
    <citation type="submission" date="2016-11" db="EMBL/GenBank/DDBJ databases">
        <title>The macronuclear genome of Stentor coeruleus: a giant cell with tiny introns.</title>
        <authorList>
            <person name="Slabodnick M."/>
            <person name="Ruby J.G."/>
            <person name="Reiff S.B."/>
            <person name="Swart E.C."/>
            <person name="Gosai S."/>
            <person name="Prabakaran S."/>
            <person name="Witkowska E."/>
            <person name="Larue G.E."/>
            <person name="Fisher S."/>
            <person name="Freeman R.M."/>
            <person name="Gunawardena J."/>
            <person name="Chu W."/>
            <person name="Stover N.A."/>
            <person name="Gregory B.D."/>
            <person name="Nowacki M."/>
            <person name="Derisi J."/>
            <person name="Roy S.W."/>
            <person name="Marshall W.F."/>
            <person name="Sood P."/>
        </authorList>
    </citation>
    <scope>NUCLEOTIDE SEQUENCE [LARGE SCALE GENOMIC DNA]</scope>
    <source>
        <strain evidence="1">WM001</strain>
    </source>
</reference>
<keyword evidence="2" id="KW-1185">Reference proteome</keyword>
<evidence type="ECO:0000313" key="1">
    <source>
        <dbReference type="EMBL" id="OMJ84551.1"/>
    </source>
</evidence>
<dbReference type="Proteomes" id="UP000187209">
    <property type="component" value="Unassembled WGS sequence"/>
</dbReference>
<comment type="caution">
    <text evidence="1">The sequence shown here is derived from an EMBL/GenBank/DDBJ whole genome shotgun (WGS) entry which is preliminary data.</text>
</comment>
<dbReference type="AlphaFoldDB" id="A0A1R2C6F0"/>
<protein>
    <submittedName>
        <fullName evidence="1">Uncharacterized protein</fullName>
    </submittedName>
</protein>
<accession>A0A1R2C6F0</accession>
<dbReference type="EMBL" id="MPUH01000265">
    <property type="protein sequence ID" value="OMJ84551.1"/>
    <property type="molecule type" value="Genomic_DNA"/>
</dbReference>
<name>A0A1R2C6F0_9CILI</name>
<organism evidence="1 2">
    <name type="scientific">Stentor coeruleus</name>
    <dbReference type="NCBI Taxonomy" id="5963"/>
    <lineage>
        <taxon>Eukaryota</taxon>
        <taxon>Sar</taxon>
        <taxon>Alveolata</taxon>
        <taxon>Ciliophora</taxon>
        <taxon>Postciliodesmatophora</taxon>
        <taxon>Heterotrichea</taxon>
        <taxon>Heterotrichida</taxon>
        <taxon>Stentoridae</taxon>
        <taxon>Stentor</taxon>
    </lineage>
</organism>
<gene>
    <name evidence="1" type="ORF">SteCoe_14287</name>
</gene>
<evidence type="ECO:0000313" key="2">
    <source>
        <dbReference type="Proteomes" id="UP000187209"/>
    </source>
</evidence>